<feature type="region of interest" description="Disordered" evidence="1">
    <location>
        <begin position="562"/>
        <end position="728"/>
    </location>
</feature>
<feature type="region of interest" description="Disordered" evidence="1">
    <location>
        <begin position="309"/>
        <end position="328"/>
    </location>
</feature>
<dbReference type="InterPro" id="IPR040126">
    <property type="entry name" value="STOX1/2"/>
</dbReference>
<feature type="compositionally biased region" description="Basic and acidic residues" evidence="1">
    <location>
        <begin position="897"/>
        <end position="909"/>
    </location>
</feature>
<proteinExistence type="predicted"/>
<feature type="compositionally biased region" description="Low complexity" evidence="1">
    <location>
        <begin position="710"/>
        <end position="727"/>
    </location>
</feature>
<dbReference type="PANTHER" id="PTHR22437">
    <property type="entry name" value="WINGED HELIX DOMAIN-CONTAINING PROTEIN"/>
    <property type="match status" value="1"/>
</dbReference>
<evidence type="ECO:0000313" key="3">
    <source>
        <dbReference type="EMBL" id="KYQ58005.1"/>
    </source>
</evidence>
<sequence length="1096" mass="120504">MASILGDGTGPGGPGPSRCLLLLQRSLAIQLIRGSPPHVANAGQRESPKEHPADEMWMYDKGYNLFQSFLEANSKCWWNAALVDATRQLRYKGHVSPGVLMVSGPPCALEVLRAAWARNVLRPPADHSITCLGDIEDCLVAPVSQGQFTPLPEALCWAILELTSQRQAATLDTLRSALRNAFPAMQRPSRELVYDALAKLMQERKIYHTSQGYFVVTPETKRLRRDSGSSRRCSRDVNGSRGQGSMLMSNDEAVALVHGEMLTLRDGDVTHQAVQTNLADVICGGGEQFAKLLTLRGLFLLATRRTKPPTSAHIENKKEGKRERSREADDAWKTFSTTNILAIGHDIVYRYIRCRHHCGKGGAMYQDETLRNEGIPLFSFFFKLQRGSIMILILLTGVTRRLGILIFAHGSSRRVEFILPSLGNPNDKVLFARCRSMPGRLERRHSLRLWGSARRLHRSGSSRSLPRRPERSDTSSSAEYASTDSAPHSPTKKIGLLSRLFRRSTRRKGAPLMGTFSAQYPPTEWFNPRVVHLHSVATQTRAASPSMMEGLDQSQASFQVWDDSSSVRSATLPRRHRRQASGDSSSLLANSTPRSSRRHRSPCSTLPRSKCSSLSRCTSRASVLQPSTTNQESYQTRNQTQNDKNSTNSSPSRSGGSSGSVRTMNASTAKTTTLGRPNTRQSNSRRPSHDFSNSGIKSTNGSPQHKVLQKTSSGHSSHSSGKSISSTKLTCSPLKTATLSTKSSPLKVVQQGSLTPLQEAQNSITLQVSTNLSPSSQEQRTIQNSVTLASNTTSTTTISGSPGTKIYVQQNNSPMRSVITFENGTVKTKIAEKEVIDCKEKQERELVAEKAYKTRVDDEKLFKSKLDDEKLNKPIKVERPSSLYTPKDPKTSLLLSESDKENKPKVEDEVPNKLKLTNRLNNSQAHLIDASANNVDKNALVQEAAALSTTKNTNDAMNNSRKLSLSLSKDALSYRNLLHPGSKNNIVSNPPSPTKSYDGFGGSFNDVYIENLETVKQQRAPQGSEPNLEKTVSRGSDLHSYPSLSDMQVQFTSLAAQKILKGCPINSVDTLGEVNMAAADKPNNCDVTVHTDFGLV</sequence>
<dbReference type="GO" id="GO:0005737">
    <property type="term" value="C:cytoplasm"/>
    <property type="evidence" value="ECO:0007669"/>
    <property type="project" value="TreeGrafter"/>
</dbReference>
<protein>
    <submittedName>
        <fullName evidence="3">Storkhead-box protein 1</fullName>
    </submittedName>
</protein>
<feature type="compositionally biased region" description="Low complexity" evidence="1">
    <location>
        <begin position="646"/>
        <end position="655"/>
    </location>
</feature>
<feature type="domain" description="Winged helix Storkhead-box1" evidence="2">
    <location>
        <begin position="140"/>
        <end position="218"/>
    </location>
</feature>
<accession>A0A151XCC1</accession>
<feature type="compositionally biased region" description="Basic and acidic residues" evidence="1">
    <location>
        <begin position="314"/>
        <end position="328"/>
    </location>
</feature>
<name>A0A151XCC1_9HYME</name>
<dbReference type="GO" id="GO:0005634">
    <property type="term" value="C:nucleus"/>
    <property type="evidence" value="ECO:0007669"/>
    <property type="project" value="TreeGrafter"/>
</dbReference>
<evidence type="ECO:0000313" key="4">
    <source>
        <dbReference type="Proteomes" id="UP000075809"/>
    </source>
</evidence>
<evidence type="ECO:0000256" key="1">
    <source>
        <dbReference type="SAM" id="MobiDB-lite"/>
    </source>
</evidence>
<dbReference type="PANTHER" id="PTHR22437:SF0">
    <property type="entry name" value="FI21431P1"/>
    <property type="match status" value="1"/>
</dbReference>
<organism evidence="3 4">
    <name type="scientific">Mycetomoellerius zeteki</name>
    <dbReference type="NCBI Taxonomy" id="64791"/>
    <lineage>
        <taxon>Eukaryota</taxon>
        <taxon>Metazoa</taxon>
        <taxon>Ecdysozoa</taxon>
        <taxon>Arthropoda</taxon>
        <taxon>Hexapoda</taxon>
        <taxon>Insecta</taxon>
        <taxon>Pterygota</taxon>
        <taxon>Neoptera</taxon>
        <taxon>Endopterygota</taxon>
        <taxon>Hymenoptera</taxon>
        <taxon>Apocrita</taxon>
        <taxon>Aculeata</taxon>
        <taxon>Formicoidea</taxon>
        <taxon>Formicidae</taxon>
        <taxon>Myrmicinae</taxon>
        <taxon>Mycetomoellerius</taxon>
    </lineage>
</organism>
<feature type="compositionally biased region" description="Polar residues" evidence="1">
    <location>
        <begin position="661"/>
        <end position="703"/>
    </location>
</feature>
<dbReference type="GO" id="GO:0000977">
    <property type="term" value="F:RNA polymerase II transcription regulatory region sequence-specific DNA binding"/>
    <property type="evidence" value="ECO:0007669"/>
    <property type="project" value="TreeGrafter"/>
</dbReference>
<dbReference type="STRING" id="64791.A0A151XCC1"/>
<evidence type="ECO:0000259" key="2">
    <source>
        <dbReference type="Pfam" id="PF10264"/>
    </source>
</evidence>
<dbReference type="EMBL" id="KQ982314">
    <property type="protein sequence ID" value="KYQ58005.1"/>
    <property type="molecule type" value="Genomic_DNA"/>
</dbReference>
<feature type="compositionally biased region" description="Polar residues" evidence="1">
    <location>
        <begin position="474"/>
        <end position="488"/>
    </location>
</feature>
<feature type="region of interest" description="Disordered" evidence="1">
    <location>
        <begin position="877"/>
        <end position="909"/>
    </location>
</feature>
<feature type="region of interest" description="Disordered" evidence="1">
    <location>
        <begin position="458"/>
        <end position="493"/>
    </location>
</feature>
<dbReference type="Proteomes" id="UP000075809">
    <property type="component" value="Unassembled WGS sequence"/>
</dbReference>
<feature type="compositionally biased region" description="Polar residues" evidence="1">
    <location>
        <begin position="606"/>
        <end position="645"/>
    </location>
</feature>
<keyword evidence="4" id="KW-1185">Reference proteome</keyword>
<feature type="compositionally biased region" description="Polar residues" evidence="1">
    <location>
        <begin position="581"/>
        <end position="590"/>
    </location>
</feature>
<dbReference type="AlphaFoldDB" id="A0A151XCC1"/>
<feature type="region of interest" description="Disordered" evidence="1">
    <location>
        <begin position="1017"/>
        <end position="1036"/>
    </location>
</feature>
<gene>
    <name evidence="3" type="ORF">ALC60_03056</name>
</gene>
<dbReference type="Pfam" id="PF10264">
    <property type="entry name" value="WHD_Storkhead"/>
    <property type="match status" value="1"/>
</dbReference>
<reference evidence="3 4" key="1">
    <citation type="submission" date="2015-09" db="EMBL/GenBank/DDBJ databases">
        <title>Trachymyrmex zeteki WGS genome.</title>
        <authorList>
            <person name="Nygaard S."/>
            <person name="Hu H."/>
            <person name="Boomsma J."/>
            <person name="Zhang G."/>
        </authorList>
    </citation>
    <scope>NUCLEOTIDE SEQUENCE [LARGE SCALE GENOMIC DNA]</scope>
    <source>
        <strain evidence="3">Tzet28-1</strain>
        <tissue evidence="3">Whole body</tissue>
    </source>
</reference>
<dbReference type="GO" id="GO:0006357">
    <property type="term" value="P:regulation of transcription by RNA polymerase II"/>
    <property type="evidence" value="ECO:0007669"/>
    <property type="project" value="InterPro"/>
</dbReference>
<dbReference type="InterPro" id="IPR019391">
    <property type="entry name" value="Storkhead-box_WHD"/>
</dbReference>